<reference evidence="1 2" key="1">
    <citation type="submission" date="2020-12" db="EMBL/GenBank/DDBJ databases">
        <title>Metabolic potential, ecology and presence of endohyphal bacteria is reflected in genomic diversity of Mucoromycotina.</title>
        <authorList>
            <person name="Muszewska A."/>
            <person name="Okrasinska A."/>
            <person name="Steczkiewicz K."/>
            <person name="Drgas O."/>
            <person name="Orlowska M."/>
            <person name="Perlinska-Lenart U."/>
            <person name="Aleksandrzak-Piekarczyk T."/>
            <person name="Szatraj K."/>
            <person name="Zielenkiewicz U."/>
            <person name="Pilsyk S."/>
            <person name="Malc E."/>
            <person name="Mieczkowski P."/>
            <person name="Kruszewska J.S."/>
            <person name="Biernat P."/>
            <person name="Pawlowska J."/>
        </authorList>
    </citation>
    <scope>NUCLEOTIDE SEQUENCE [LARGE SCALE GENOMIC DNA]</scope>
    <source>
        <strain evidence="1 2">CBS 142.35</strain>
    </source>
</reference>
<gene>
    <name evidence="1" type="ORF">INT45_010969</name>
</gene>
<comment type="caution">
    <text evidence="1">The sequence shown here is derived from an EMBL/GenBank/DDBJ whole genome shotgun (WGS) entry which is preliminary data.</text>
</comment>
<evidence type="ECO:0000313" key="2">
    <source>
        <dbReference type="Proteomes" id="UP000646827"/>
    </source>
</evidence>
<sequence>MTSSMECPNPYIASILKWQYKDSMEIEAVAAKALKIGYNYPPPTLARCRQIPKRGFVPHRRSRRSYASLPFHPPHPLLPPAPTHTPTAVSTAVMLTATSPAIAGGVSARVRGGLDVRVGVGGVSGVSRIDARAGSEIRREKYDDVKMEVDWKFGDLEYMEVDRWEGDMEVDVLPPNATSFGGISESVGHTVEDTVKILECATSSLVHQQNHIELRSAKIPSTWTNRLERLKYFELLATLMIGLLYDSEKIERRLDRERLGSMPFDGPSVHEFLGGDDEIENDD</sequence>
<dbReference type="AlphaFoldDB" id="A0A8H7RZG8"/>
<organism evidence="1 2">
    <name type="scientific">Circinella minor</name>
    <dbReference type="NCBI Taxonomy" id="1195481"/>
    <lineage>
        <taxon>Eukaryota</taxon>
        <taxon>Fungi</taxon>
        <taxon>Fungi incertae sedis</taxon>
        <taxon>Mucoromycota</taxon>
        <taxon>Mucoromycotina</taxon>
        <taxon>Mucoromycetes</taxon>
        <taxon>Mucorales</taxon>
        <taxon>Lichtheimiaceae</taxon>
        <taxon>Circinella</taxon>
    </lineage>
</organism>
<protein>
    <submittedName>
        <fullName evidence="1">Uncharacterized protein</fullName>
    </submittedName>
</protein>
<name>A0A8H7RZG8_9FUNG</name>
<dbReference type="EMBL" id="JAEPRB010000181">
    <property type="protein sequence ID" value="KAG2219393.1"/>
    <property type="molecule type" value="Genomic_DNA"/>
</dbReference>
<dbReference type="OrthoDB" id="2302884at2759"/>
<keyword evidence="2" id="KW-1185">Reference proteome</keyword>
<evidence type="ECO:0000313" key="1">
    <source>
        <dbReference type="EMBL" id="KAG2219393.1"/>
    </source>
</evidence>
<dbReference type="Proteomes" id="UP000646827">
    <property type="component" value="Unassembled WGS sequence"/>
</dbReference>
<accession>A0A8H7RZG8</accession>
<proteinExistence type="predicted"/>